<feature type="signal peptide" evidence="6">
    <location>
        <begin position="1"/>
        <end position="20"/>
    </location>
</feature>
<comment type="caution">
    <text evidence="9">The sequence shown here is derived from an EMBL/GenBank/DDBJ whole genome shotgun (WGS) entry which is preliminary data.</text>
</comment>
<dbReference type="InterPro" id="IPR012944">
    <property type="entry name" value="SusD_RagB_dom"/>
</dbReference>
<comment type="similarity">
    <text evidence="2">Belongs to the SusD family.</text>
</comment>
<dbReference type="PROSITE" id="PS51257">
    <property type="entry name" value="PROKAR_LIPOPROTEIN"/>
    <property type="match status" value="1"/>
</dbReference>
<evidence type="ECO:0000259" key="7">
    <source>
        <dbReference type="Pfam" id="PF07980"/>
    </source>
</evidence>
<feature type="chain" id="PRO_5045065040" evidence="6">
    <location>
        <begin position="21"/>
        <end position="524"/>
    </location>
</feature>
<keyword evidence="3 6" id="KW-0732">Signal</keyword>
<evidence type="ECO:0000313" key="9">
    <source>
        <dbReference type="EMBL" id="MFD2601649.1"/>
    </source>
</evidence>
<name>A0ABW5NU87_9FLAO</name>
<keyword evidence="4" id="KW-0472">Membrane</keyword>
<dbReference type="SUPFAM" id="SSF48452">
    <property type="entry name" value="TPR-like"/>
    <property type="match status" value="1"/>
</dbReference>
<dbReference type="EMBL" id="JBHUMD010000007">
    <property type="protein sequence ID" value="MFD2601649.1"/>
    <property type="molecule type" value="Genomic_DNA"/>
</dbReference>
<reference evidence="10" key="1">
    <citation type="journal article" date="2019" name="Int. J. Syst. Evol. Microbiol.">
        <title>The Global Catalogue of Microorganisms (GCM) 10K type strain sequencing project: providing services to taxonomists for standard genome sequencing and annotation.</title>
        <authorList>
            <consortium name="The Broad Institute Genomics Platform"/>
            <consortium name="The Broad Institute Genome Sequencing Center for Infectious Disease"/>
            <person name="Wu L."/>
            <person name="Ma J."/>
        </authorList>
    </citation>
    <scope>NUCLEOTIDE SEQUENCE [LARGE SCALE GENOMIC DNA]</scope>
    <source>
        <strain evidence="10">KCTC 42107</strain>
    </source>
</reference>
<dbReference type="Pfam" id="PF14322">
    <property type="entry name" value="SusD-like_3"/>
    <property type="match status" value="1"/>
</dbReference>
<evidence type="ECO:0000256" key="5">
    <source>
        <dbReference type="ARBA" id="ARBA00023237"/>
    </source>
</evidence>
<dbReference type="InterPro" id="IPR033985">
    <property type="entry name" value="SusD-like_N"/>
</dbReference>
<dbReference type="Gene3D" id="1.25.40.390">
    <property type="match status" value="1"/>
</dbReference>
<dbReference type="Proteomes" id="UP001597480">
    <property type="component" value="Unassembled WGS sequence"/>
</dbReference>
<feature type="domain" description="SusD-like N-terminal" evidence="8">
    <location>
        <begin position="61"/>
        <end position="226"/>
    </location>
</feature>
<gene>
    <name evidence="9" type="ORF">ACFSR3_06240</name>
</gene>
<keyword evidence="5" id="KW-0998">Cell outer membrane</keyword>
<accession>A0ABW5NU87</accession>
<proteinExistence type="inferred from homology"/>
<dbReference type="InterPro" id="IPR011990">
    <property type="entry name" value="TPR-like_helical_dom_sf"/>
</dbReference>
<sequence>MKKYIKIACLSTVLAVTACSDDFISNQPYTDKVEDNFYKNQKDALQGLVAVYDVLQREGYGGFLLNTETASDDCYGGFGTADSNVALELDRFQFITDKEMNNPIWQNCYLGIYRANILLENLDKVDWGTQPELKTQYEAEARFLRAHFHFELARVFGDIVPLDHTLKPNEFQTPRATADVTYALIANDFKFAADNLGPENYSQPSNANYGRVTKWAAEAYLAKAFLFYTDYYEKPDLAGVVTKAEAVNYINDVANNSGHGLVADFRSLWIASAASSGVTYAGEGNTEMVFAIRFNSSGNADWNLHEGNRFAVNIAVRGGDLGTYGQGWGGATVTPSLYEAYSDGDIRRNATIIDYAAEGLNYDAVAAGVRQFTGYGWKKFCPISAEVANNGGDFQIDNYEDYPVIRFSDVLLMAAELNLDSNAAFAQACLDRVRERAFGNTTSSIPATKANIMNERRLEFALEGHRWFDLIRQDMNTTKAAVDATSMPNGFETSFRPETLGWFALPQSQVLLSNGTITQNPGWN</sequence>
<evidence type="ECO:0000256" key="3">
    <source>
        <dbReference type="ARBA" id="ARBA00022729"/>
    </source>
</evidence>
<evidence type="ECO:0000259" key="8">
    <source>
        <dbReference type="Pfam" id="PF14322"/>
    </source>
</evidence>
<evidence type="ECO:0000256" key="2">
    <source>
        <dbReference type="ARBA" id="ARBA00006275"/>
    </source>
</evidence>
<protein>
    <submittedName>
        <fullName evidence="9">RagB/SusD family nutrient uptake outer membrane protein</fullName>
    </submittedName>
</protein>
<dbReference type="Pfam" id="PF07980">
    <property type="entry name" value="SusD_RagB"/>
    <property type="match status" value="1"/>
</dbReference>
<keyword evidence="10" id="KW-1185">Reference proteome</keyword>
<comment type="subcellular location">
    <subcellularLocation>
        <location evidence="1">Cell outer membrane</location>
    </subcellularLocation>
</comment>
<organism evidence="9 10">
    <name type="scientific">Flavobacterium suzhouense</name>
    <dbReference type="NCBI Taxonomy" id="1529638"/>
    <lineage>
        <taxon>Bacteria</taxon>
        <taxon>Pseudomonadati</taxon>
        <taxon>Bacteroidota</taxon>
        <taxon>Flavobacteriia</taxon>
        <taxon>Flavobacteriales</taxon>
        <taxon>Flavobacteriaceae</taxon>
        <taxon>Flavobacterium</taxon>
    </lineage>
</organism>
<evidence type="ECO:0000256" key="6">
    <source>
        <dbReference type="SAM" id="SignalP"/>
    </source>
</evidence>
<dbReference type="RefSeq" id="WP_379820200.1">
    <property type="nucleotide sequence ID" value="NZ_JBHUMD010000007.1"/>
</dbReference>
<evidence type="ECO:0000256" key="1">
    <source>
        <dbReference type="ARBA" id="ARBA00004442"/>
    </source>
</evidence>
<feature type="domain" description="RagB/SusD" evidence="7">
    <location>
        <begin position="368"/>
        <end position="523"/>
    </location>
</feature>
<evidence type="ECO:0000313" key="10">
    <source>
        <dbReference type="Proteomes" id="UP001597480"/>
    </source>
</evidence>
<evidence type="ECO:0000256" key="4">
    <source>
        <dbReference type="ARBA" id="ARBA00023136"/>
    </source>
</evidence>